<gene>
    <name evidence="1" type="ORF">D4764_21G0005370</name>
</gene>
<organism evidence="1 2">
    <name type="scientific">Takifugu flavidus</name>
    <name type="common">sansaifugu</name>
    <dbReference type="NCBI Taxonomy" id="433684"/>
    <lineage>
        <taxon>Eukaryota</taxon>
        <taxon>Metazoa</taxon>
        <taxon>Chordata</taxon>
        <taxon>Craniata</taxon>
        <taxon>Vertebrata</taxon>
        <taxon>Euteleostomi</taxon>
        <taxon>Actinopterygii</taxon>
        <taxon>Neopterygii</taxon>
        <taxon>Teleostei</taxon>
        <taxon>Neoteleostei</taxon>
        <taxon>Acanthomorphata</taxon>
        <taxon>Eupercaria</taxon>
        <taxon>Tetraodontiformes</taxon>
        <taxon>Tetradontoidea</taxon>
        <taxon>Tetraodontidae</taxon>
        <taxon>Takifugu</taxon>
    </lineage>
</organism>
<evidence type="ECO:0000313" key="2">
    <source>
        <dbReference type="Proteomes" id="UP000324091"/>
    </source>
</evidence>
<proteinExistence type="predicted"/>
<dbReference type="AlphaFoldDB" id="A0A5C6NJ34"/>
<dbReference type="EMBL" id="RHFK02000014">
    <property type="protein sequence ID" value="TWW65637.1"/>
    <property type="molecule type" value="Genomic_DNA"/>
</dbReference>
<reference evidence="1 2" key="1">
    <citation type="submission" date="2019-04" db="EMBL/GenBank/DDBJ databases">
        <title>Chromosome genome assembly for Takifugu flavidus.</title>
        <authorList>
            <person name="Xiao S."/>
        </authorList>
    </citation>
    <scope>NUCLEOTIDE SEQUENCE [LARGE SCALE GENOMIC DNA]</scope>
    <source>
        <strain evidence="1">HTHZ2018</strain>
        <tissue evidence="1">Muscle</tissue>
    </source>
</reference>
<comment type="caution">
    <text evidence="1">The sequence shown here is derived from an EMBL/GenBank/DDBJ whole genome shotgun (WGS) entry which is preliminary data.</text>
</comment>
<evidence type="ECO:0000313" key="1">
    <source>
        <dbReference type="EMBL" id="TWW65637.1"/>
    </source>
</evidence>
<name>A0A5C6NJ34_9TELE</name>
<keyword evidence="2" id="KW-1185">Reference proteome</keyword>
<accession>A0A5C6NJ34</accession>
<dbReference type="Proteomes" id="UP000324091">
    <property type="component" value="Chromosome 21"/>
</dbReference>
<sequence length="241" mass="27504">MFQIRHTLREVHEGTTDPLRHIHNNTSSCAPTVPFCCSMEVFVFFLSLGGTFTLNLAALNHSEAASSALRMQYVECVSHGAAKSFHKILFFVSHRLLKVGGKPNRMTSSSKFPLRGISQDWCKQKGAKSNYYLWIIWHFCQLWCVYGCVRAWRPQWFSSRASNMPARPNPGNMNQPEHTSLGRVRYDYGERELRLLGYHPHMPSALSTSTAKSTVAVKPTRDSYSGHIFEQNFCIVAVFFY</sequence>
<protein>
    <submittedName>
        <fullName evidence="1">Uncharacterized protein</fullName>
    </submittedName>
</protein>